<keyword evidence="3" id="KW-0378">Hydrolase</keyword>
<name>A0A4P9XXZ2_9FUNG</name>
<keyword evidence="8" id="KW-1185">Reference proteome</keyword>
<dbReference type="GO" id="GO:0046872">
    <property type="term" value="F:metal ion binding"/>
    <property type="evidence" value="ECO:0007669"/>
    <property type="project" value="UniProtKB-KW"/>
</dbReference>
<reference evidence="8" key="1">
    <citation type="journal article" date="2018" name="Nat. Microbiol.">
        <title>Leveraging single-cell genomics to expand the fungal tree of life.</title>
        <authorList>
            <person name="Ahrendt S.R."/>
            <person name="Quandt C.A."/>
            <person name="Ciobanu D."/>
            <person name="Clum A."/>
            <person name="Salamov A."/>
            <person name="Andreopoulos B."/>
            <person name="Cheng J.F."/>
            <person name="Woyke T."/>
            <person name="Pelin A."/>
            <person name="Henrissat B."/>
            <person name="Reynolds N.K."/>
            <person name="Benny G.L."/>
            <person name="Smith M.E."/>
            <person name="James T.Y."/>
            <person name="Grigoriev I.V."/>
        </authorList>
    </citation>
    <scope>NUCLEOTIDE SEQUENCE [LARGE SCALE GENOMIC DNA]</scope>
    <source>
        <strain evidence="8">RSA 1356</strain>
    </source>
</reference>
<evidence type="ECO:0000313" key="7">
    <source>
        <dbReference type="EMBL" id="RKP10551.1"/>
    </source>
</evidence>
<evidence type="ECO:0000256" key="5">
    <source>
        <dbReference type="ARBA" id="ARBA00023049"/>
    </source>
</evidence>
<dbReference type="GO" id="GO:0008237">
    <property type="term" value="F:metallopeptidase activity"/>
    <property type="evidence" value="ECO:0007669"/>
    <property type="project" value="UniProtKB-KW"/>
</dbReference>
<evidence type="ECO:0000313" key="8">
    <source>
        <dbReference type="Proteomes" id="UP000271241"/>
    </source>
</evidence>
<dbReference type="PANTHER" id="PTHR33478">
    <property type="entry name" value="EXTRACELLULAR METALLOPROTEINASE MEP"/>
    <property type="match status" value="1"/>
</dbReference>
<dbReference type="AlphaFoldDB" id="A0A4P9XXZ2"/>
<feature type="domain" description="FTP" evidence="6">
    <location>
        <begin position="76"/>
        <end position="120"/>
    </location>
</feature>
<dbReference type="Proteomes" id="UP000271241">
    <property type="component" value="Unassembled WGS sequence"/>
</dbReference>
<dbReference type="InterPro" id="IPR050371">
    <property type="entry name" value="Fungal_virulence_M36"/>
</dbReference>
<dbReference type="InterPro" id="IPR011096">
    <property type="entry name" value="FTP_domain"/>
</dbReference>
<evidence type="ECO:0000256" key="2">
    <source>
        <dbReference type="ARBA" id="ARBA00022723"/>
    </source>
</evidence>
<dbReference type="EMBL" id="KZ992447">
    <property type="protein sequence ID" value="RKP10551.1"/>
    <property type="molecule type" value="Genomic_DNA"/>
</dbReference>
<keyword evidence="2" id="KW-0479">Metal-binding</keyword>
<dbReference type="GO" id="GO:0006508">
    <property type="term" value="P:proteolysis"/>
    <property type="evidence" value="ECO:0007669"/>
    <property type="project" value="UniProtKB-KW"/>
</dbReference>
<evidence type="ECO:0000256" key="3">
    <source>
        <dbReference type="ARBA" id="ARBA00022801"/>
    </source>
</evidence>
<protein>
    <recommendedName>
        <fullName evidence="6">FTP domain-containing protein</fullName>
    </recommendedName>
</protein>
<evidence type="ECO:0000256" key="4">
    <source>
        <dbReference type="ARBA" id="ARBA00022833"/>
    </source>
</evidence>
<dbReference type="PANTHER" id="PTHR33478:SF1">
    <property type="entry name" value="EXTRACELLULAR METALLOPROTEINASE MEP"/>
    <property type="match status" value="1"/>
</dbReference>
<sequence length="240" mass="26817">MSSFLPPTCINTRRDLLPQGPKDFGPRVPSKFETSVNSAFLKQYNAGSHSGSPEEIARSFVRNALHISDDRCVKSNMYTDSSIGLTHVYFQPVVDGIKVSNGEIAVHVDRSGRIVSYSDSAYRSTEASKMHLWDESAGSRDVDARSAFLRLADHLRLSVNANQITQRIQEDTEKNRKLYILDGIAPAHQKVTAERTYLQMEDGTLEAAWQIEAPLGVNHYVAHVSADGERVLAQWNRTKQ</sequence>
<keyword evidence="1" id="KW-0645">Protease</keyword>
<keyword evidence="5" id="KW-0482">Metalloprotease</keyword>
<evidence type="ECO:0000259" key="6">
    <source>
        <dbReference type="Pfam" id="PF07504"/>
    </source>
</evidence>
<keyword evidence="4" id="KW-0862">Zinc</keyword>
<dbReference type="OrthoDB" id="5596858at2759"/>
<proteinExistence type="predicted"/>
<organism evidence="7 8">
    <name type="scientific">Thamnocephalis sphaerospora</name>
    <dbReference type="NCBI Taxonomy" id="78915"/>
    <lineage>
        <taxon>Eukaryota</taxon>
        <taxon>Fungi</taxon>
        <taxon>Fungi incertae sedis</taxon>
        <taxon>Zoopagomycota</taxon>
        <taxon>Zoopagomycotina</taxon>
        <taxon>Zoopagomycetes</taxon>
        <taxon>Zoopagales</taxon>
        <taxon>Sigmoideomycetaceae</taxon>
        <taxon>Thamnocephalis</taxon>
    </lineage>
</organism>
<gene>
    <name evidence="7" type="ORF">THASP1DRAFT_27644</name>
</gene>
<evidence type="ECO:0000256" key="1">
    <source>
        <dbReference type="ARBA" id="ARBA00022670"/>
    </source>
</evidence>
<dbReference type="Pfam" id="PF07504">
    <property type="entry name" value="FTP"/>
    <property type="match status" value="1"/>
</dbReference>
<accession>A0A4P9XXZ2</accession>